<keyword evidence="10 15" id="KW-1133">Transmembrane helix</keyword>
<dbReference type="Gene3D" id="3.30.200.20">
    <property type="entry name" value="Phosphorylase Kinase, domain 1"/>
    <property type="match status" value="1"/>
</dbReference>
<feature type="binding site" evidence="14">
    <location>
        <position position="289"/>
    </location>
    <ligand>
        <name>ATP</name>
        <dbReference type="ChEBI" id="CHEBI:30616"/>
    </ligand>
</feature>
<dbReference type="InterPro" id="IPR043891">
    <property type="entry name" value="SPARK"/>
</dbReference>
<evidence type="ECO:0000313" key="17">
    <source>
        <dbReference type="EMBL" id="KAI7729094.1"/>
    </source>
</evidence>
<dbReference type="Pfam" id="PF19160">
    <property type="entry name" value="SPARK"/>
    <property type="match status" value="1"/>
</dbReference>
<accession>A0AAD5BVJ2</accession>
<evidence type="ECO:0000256" key="2">
    <source>
        <dbReference type="ARBA" id="ARBA00012513"/>
    </source>
</evidence>
<dbReference type="PROSITE" id="PS00107">
    <property type="entry name" value="PROTEIN_KINASE_ATP"/>
    <property type="match status" value="1"/>
</dbReference>
<evidence type="ECO:0000256" key="3">
    <source>
        <dbReference type="ARBA" id="ARBA00022475"/>
    </source>
</evidence>
<keyword evidence="8" id="KW-0418">Kinase</keyword>
<evidence type="ECO:0000256" key="7">
    <source>
        <dbReference type="ARBA" id="ARBA00022741"/>
    </source>
</evidence>
<dbReference type="PANTHER" id="PTHR47989">
    <property type="entry name" value="OS01G0750732 PROTEIN"/>
    <property type="match status" value="1"/>
</dbReference>
<evidence type="ECO:0000256" key="13">
    <source>
        <dbReference type="ARBA" id="ARBA00048679"/>
    </source>
</evidence>
<evidence type="ECO:0000256" key="5">
    <source>
        <dbReference type="ARBA" id="ARBA00022679"/>
    </source>
</evidence>
<evidence type="ECO:0000256" key="15">
    <source>
        <dbReference type="SAM" id="Phobius"/>
    </source>
</evidence>
<dbReference type="PROSITE" id="PS50011">
    <property type="entry name" value="PROTEIN_KINASE_DOM"/>
    <property type="match status" value="1"/>
</dbReference>
<dbReference type="InterPro" id="IPR001245">
    <property type="entry name" value="Ser-Thr/Tyr_kinase_cat_dom"/>
</dbReference>
<keyword evidence="7 14" id="KW-0547">Nucleotide-binding</keyword>
<evidence type="ECO:0000259" key="16">
    <source>
        <dbReference type="PROSITE" id="PS50011"/>
    </source>
</evidence>
<dbReference type="SUPFAM" id="SSF56112">
    <property type="entry name" value="Protein kinase-like (PK-like)"/>
    <property type="match status" value="1"/>
</dbReference>
<keyword evidence="11 15" id="KW-0472">Membrane</keyword>
<keyword evidence="5" id="KW-0808">Transferase</keyword>
<evidence type="ECO:0000256" key="6">
    <source>
        <dbReference type="ARBA" id="ARBA00022692"/>
    </source>
</evidence>
<keyword evidence="3" id="KW-1003">Cell membrane</keyword>
<comment type="catalytic activity">
    <reaction evidence="13">
        <text>L-seryl-[protein] + ATP = O-phospho-L-seryl-[protein] + ADP + H(+)</text>
        <dbReference type="Rhea" id="RHEA:17989"/>
        <dbReference type="Rhea" id="RHEA-COMP:9863"/>
        <dbReference type="Rhea" id="RHEA-COMP:11604"/>
        <dbReference type="ChEBI" id="CHEBI:15378"/>
        <dbReference type="ChEBI" id="CHEBI:29999"/>
        <dbReference type="ChEBI" id="CHEBI:30616"/>
        <dbReference type="ChEBI" id="CHEBI:83421"/>
        <dbReference type="ChEBI" id="CHEBI:456216"/>
        <dbReference type="EC" id="2.7.11.1"/>
    </reaction>
</comment>
<comment type="catalytic activity">
    <reaction evidence="12">
        <text>L-threonyl-[protein] + ATP = O-phospho-L-threonyl-[protein] + ADP + H(+)</text>
        <dbReference type="Rhea" id="RHEA:46608"/>
        <dbReference type="Rhea" id="RHEA-COMP:11060"/>
        <dbReference type="Rhea" id="RHEA-COMP:11605"/>
        <dbReference type="ChEBI" id="CHEBI:15378"/>
        <dbReference type="ChEBI" id="CHEBI:30013"/>
        <dbReference type="ChEBI" id="CHEBI:30616"/>
        <dbReference type="ChEBI" id="CHEBI:61977"/>
        <dbReference type="ChEBI" id="CHEBI:456216"/>
        <dbReference type="EC" id="2.7.11.1"/>
    </reaction>
</comment>
<name>A0AAD5BVJ2_AMBAR</name>
<reference evidence="17" key="1">
    <citation type="submission" date="2022-06" db="EMBL/GenBank/DDBJ databases">
        <title>Uncovering the hologenomic basis of an extraordinary plant invasion.</title>
        <authorList>
            <person name="Bieker V.C."/>
            <person name="Martin M.D."/>
            <person name="Gilbert T."/>
            <person name="Hodgins K."/>
            <person name="Battlay P."/>
            <person name="Petersen B."/>
            <person name="Wilson J."/>
        </authorList>
    </citation>
    <scope>NUCLEOTIDE SEQUENCE</scope>
    <source>
        <strain evidence="17">AA19_3_7</strain>
        <tissue evidence="17">Leaf</tissue>
    </source>
</reference>
<dbReference type="InterPro" id="IPR000719">
    <property type="entry name" value="Prot_kinase_dom"/>
</dbReference>
<evidence type="ECO:0000256" key="9">
    <source>
        <dbReference type="ARBA" id="ARBA00022840"/>
    </source>
</evidence>
<evidence type="ECO:0000256" key="14">
    <source>
        <dbReference type="PROSITE-ProRule" id="PRU10141"/>
    </source>
</evidence>
<dbReference type="FunFam" id="3.30.200.20:FF:000542">
    <property type="entry name" value="Receptor-like serine/threonine-protein kinase At4g25390"/>
    <property type="match status" value="1"/>
</dbReference>
<evidence type="ECO:0000256" key="12">
    <source>
        <dbReference type="ARBA" id="ARBA00047899"/>
    </source>
</evidence>
<feature type="transmembrane region" description="Helical" evidence="15">
    <location>
        <begin position="195"/>
        <end position="215"/>
    </location>
</feature>
<dbReference type="GO" id="GO:0004674">
    <property type="term" value="F:protein serine/threonine kinase activity"/>
    <property type="evidence" value="ECO:0007669"/>
    <property type="project" value="UniProtKB-KW"/>
</dbReference>
<dbReference type="GO" id="GO:0005886">
    <property type="term" value="C:plasma membrane"/>
    <property type="evidence" value="ECO:0007669"/>
    <property type="project" value="UniProtKB-SubCell"/>
</dbReference>
<sequence length="338" mass="36753">FNYVNTFPWDISACSTTTATAATTTENCCSSLRGLFRIGLAHHLKKTNTFYLPNPQSSASCIHDFQSHLSSIPIVHPFSTCHSSTNEFVANPSNCDGIVTLSDWVDVIGHNTVLQSSCDGNLAEFLRSCLEARMEVNSRLVSLGQNSSKCLAFTALYAAGIVNTFGPDDVRTAECVLGISLSRSGSDSRSKKNTIFAVLGALIGTLVILGATWVYKRCNNKTKEAQSHRDYVRTVKARVLPNTGAKWFCIAELEVATNGFSHHSLIGQGGFGVVYKGTLSDGTLVAVKKMMSFDAQADSDFVNEAEIISKIRHRNLLPLRGFCATSDPINGNERYLFT</sequence>
<evidence type="ECO:0000256" key="4">
    <source>
        <dbReference type="ARBA" id="ARBA00022527"/>
    </source>
</evidence>
<keyword evidence="6 15" id="KW-0812">Transmembrane</keyword>
<dbReference type="EMBL" id="JAMZMK010011071">
    <property type="protein sequence ID" value="KAI7729094.1"/>
    <property type="molecule type" value="Genomic_DNA"/>
</dbReference>
<dbReference type="Proteomes" id="UP001206925">
    <property type="component" value="Unassembled WGS sequence"/>
</dbReference>
<dbReference type="EC" id="2.7.11.1" evidence="2"/>
<dbReference type="PANTHER" id="PTHR47989:SF62">
    <property type="entry name" value="OS05G0423500 PROTEIN"/>
    <property type="match status" value="1"/>
</dbReference>
<organism evidence="17 18">
    <name type="scientific">Ambrosia artemisiifolia</name>
    <name type="common">Common ragweed</name>
    <dbReference type="NCBI Taxonomy" id="4212"/>
    <lineage>
        <taxon>Eukaryota</taxon>
        <taxon>Viridiplantae</taxon>
        <taxon>Streptophyta</taxon>
        <taxon>Embryophyta</taxon>
        <taxon>Tracheophyta</taxon>
        <taxon>Spermatophyta</taxon>
        <taxon>Magnoliopsida</taxon>
        <taxon>eudicotyledons</taxon>
        <taxon>Gunneridae</taxon>
        <taxon>Pentapetalae</taxon>
        <taxon>asterids</taxon>
        <taxon>campanulids</taxon>
        <taxon>Asterales</taxon>
        <taxon>Asteraceae</taxon>
        <taxon>Asteroideae</taxon>
        <taxon>Heliantheae alliance</taxon>
        <taxon>Heliantheae</taxon>
        <taxon>Ambrosia</taxon>
    </lineage>
</organism>
<dbReference type="AlphaFoldDB" id="A0AAD5BVJ2"/>
<keyword evidence="9 14" id="KW-0067">ATP-binding</keyword>
<dbReference type="Pfam" id="PF07714">
    <property type="entry name" value="PK_Tyr_Ser-Thr"/>
    <property type="match status" value="1"/>
</dbReference>
<evidence type="ECO:0000256" key="1">
    <source>
        <dbReference type="ARBA" id="ARBA00004162"/>
    </source>
</evidence>
<keyword evidence="4" id="KW-0723">Serine/threonine-protein kinase</keyword>
<dbReference type="InterPro" id="IPR017441">
    <property type="entry name" value="Protein_kinase_ATP_BS"/>
</dbReference>
<protein>
    <recommendedName>
        <fullName evidence="2">non-specific serine/threonine protein kinase</fullName>
        <ecNumber evidence="2">2.7.11.1</ecNumber>
    </recommendedName>
</protein>
<evidence type="ECO:0000256" key="8">
    <source>
        <dbReference type="ARBA" id="ARBA00022777"/>
    </source>
</evidence>
<feature type="non-terminal residue" evidence="17">
    <location>
        <position position="1"/>
    </location>
</feature>
<dbReference type="GO" id="GO:0005524">
    <property type="term" value="F:ATP binding"/>
    <property type="evidence" value="ECO:0007669"/>
    <property type="project" value="UniProtKB-UniRule"/>
</dbReference>
<comment type="subcellular location">
    <subcellularLocation>
        <location evidence="1">Cell membrane</location>
        <topology evidence="1">Single-pass membrane protein</topology>
    </subcellularLocation>
</comment>
<comment type="caution">
    <text evidence="17">The sequence shown here is derived from an EMBL/GenBank/DDBJ whole genome shotgun (WGS) entry which is preliminary data.</text>
</comment>
<dbReference type="InterPro" id="IPR011009">
    <property type="entry name" value="Kinase-like_dom_sf"/>
</dbReference>
<evidence type="ECO:0000256" key="11">
    <source>
        <dbReference type="ARBA" id="ARBA00023136"/>
    </source>
</evidence>
<gene>
    <name evidence="17" type="ORF">M8C21_019432</name>
</gene>
<keyword evidence="18" id="KW-1185">Reference proteome</keyword>
<proteinExistence type="predicted"/>
<evidence type="ECO:0000256" key="10">
    <source>
        <dbReference type="ARBA" id="ARBA00022989"/>
    </source>
</evidence>
<feature type="domain" description="Protein kinase" evidence="16">
    <location>
        <begin position="260"/>
        <end position="338"/>
    </location>
</feature>
<evidence type="ECO:0000313" key="18">
    <source>
        <dbReference type="Proteomes" id="UP001206925"/>
    </source>
</evidence>